<dbReference type="PANTHER" id="PTHR36180:SF2">
    <property type="entry name" value="BRO FAMILY PROTEIN"/>
    <property type="match status" value="1"/>
</dbReference>
<dbReference type="SMART" id="SM01040">
    <property type="entry name" value="Bro-N"/>
    <property type="match status" value="1"/>
</dbReference>
<dbReference type="GeneID" id="1494765"/>
<dbReference type="InterPro" id="IPR022549">
    <property type="entry name" value="DUF3627"/>
</dbReference>
<feature type="coiled-coil region" evidence="1">
    <location>
        <begin position="151"/>
        <end position="213"/>
    </location>
</feature>
<evidence type="ECO:0000313" key="4">
    <source>
        <dbReference type="Proteomes" id="UP000000872"/>
    </source>
</evidence>
<dbReference type="KEGG" id="vg:1494765"/>
<keyword evidence="1" id="KW-0175">Coiled coil</keyword>
<dbReference type="PROSITE" id="PS51750">
    <property type="entry name" value="BRO_N"/>
    <property type="match status" value="1"/>
</dbReference>
<dbReference type="PANTHER" id="PTHR36180">
    <property type="entry name" value="DNA-BINDING PROTEIN-RELATED-RELATED"/>
    <property type="match status" value="1"/>
</dbReference>
<dbReference type="EMBL" id="AF250284">
    <property type="protein sequence ID" value="AAG02881.1"/>
    <property type="molecule type" value="Genomic_DNA"/>
</dbReference>
<dbReference type="RefSeq" id="NP_064957.1">
    <property type="nucleotide sequence ID" value="NC_002520.1"/>
</dbReference>
<dbReference type="Pfam" id="PF12299">
    <property type="entry name" value="DUF3627"/>
    <property type="match status" value="1"/>
</dbReference>
<sequence>MENILIKDSTYSDLNYNLNDEIDIKFIETFNEIFNYNDVKIKVIGTINNPWFCGKNILKALEYSDDSHNKILNRLDDKFKDNMYNILSSVRDNLSMTKNNKNKAIYLNEPGIYYIILHCTKDSAKGFQDFILFDLLPTIRKRTQKKYIDIINNKQDKIDILSIKLDNISKQNNELLTQNQLALNKLQELGINLIETKEEIKDVKDKLNVVIEDRNVKPKEVKLQHKYLLLKNKIINNEYKFIRAQDQYIKTNKSNWLEKHNVIIDEKYNPNPIDMCSRLKSKIYELDKIRINNLKDRIKDKSILKDRLGNRKPFIEINGNKFTLNRCEEYKFINIIKSIENEQYDI</sequence>
<reference evidence="3 4" key="1">
    <citation type="journal article" date="2000" name="Virology">
        <title>Complete genomic sequence of the Amsacta moorei entomopoxvirus: analysis and comparison with other poxviruses.</title>
        <authorList>
            <person name="Bawden A.L."/>
            <person name="Glassberg K.J."/>
            <person name="Diggans J."/>
            <person name="Shaw R."/>
            <person name="Farmerie W."/>
            <person name="Moyer R.W."/>
        </authorList>
    </citation>
    <scope>NUCLEOTIDE SEQUENCE [LARGE SCALE GENOMIC DNA]</scope>
</reference>
<dbReference type="Pfam" id="PF02498">
    <property type="entry name" value="Bro-N"/>
    <property type="match status" value="1"/>
</dbReference>
<dbReference type="InterPro" id="IPR003497">
    <property type="entry name" value="BRO_N_domain"/>
</dbReference>
<organismHost>
    <name type="scientific">Amsacta</name>
    <dbReference type="NCBI Taxonomy" id="340055"/>
</organismHost>
<gene>
    <name evidence="3" type="primary">AMV175</name>
</gene>
<evidence type="ECO:0000256" key="1">
    <source>
        <dbReference type="SAM" id="Coils"/>
    </source>
</evidence>
<keyword evidence="4" id="KW-1185">Reference proteome</keyword>
<dbReference type="Proteomes" id="UP000000872">
    <property type="component" value="Segment"/>
</dbReference>
<accession>Q9EMM4</accession>
<protein>
    <submittedName>
        <fullName evidence="3">AMV175</fullName>
    </submittedName>
</protein>
<proteinExistence type="predicted"/>
<name>Q9EMM4_AMEPV</name>
<organism evidence="3 4">
    <name type="scientific">Amsacta moorei entomopoxvirus</name>
    <name type="common">AmEPV</name>
    <dbReference type="NCBI Taxonomy" id="28321"/>
    <lineage>
        <taxon>Viruses</taxon>
        <taxon>Varidnaviria</taxon>
        <taxon>Bamfordvirae</taxon>
        <taxon>Nucleocytoviricota</taxon>
        <taxon>Pokkesviricetes</taxon>
        <taxon>Chitovirales</taxon>
        <taxon>Poxviridae</taxon>
        <taxon>Entomopoxvirinae</taxon>
        <taxon>Betaentomopoxvirus</taxon>
    </lineage>
</organism>
<feature type="domain" description="Bro-N" evidence="2">
    <location>
        <begin position="30"/>
        <end position="143"/>
    </location>
</feature>
<evidence type="ECO:0000313" key="3">
    <source>
        <dbReference type="EMBL" id="AAG02881.1"/>
    </source>
</evidence>
<dbReference type="OrthoDB" id="804at10240"/>
<evidence type="ECO:0000259" key="2">
    <source>
        <dbReference type="PROSITE" id="PS51750"/>
    </source>
</evidence>